<gene>
    <name evidence="1" type="ORF">LV82_02760</name>
</gene>
<protein>
    <recommendedName>
        <fullName evidence="3">YHS domain-containing protein</fullName>
    </recommendedName>
</protein>
<name>A0A2S5JDV1_9RHOB</name>
<organism evidence="1 2">
    <name type="scientific">Albidovulum inexpectatum</name>
    <dbReference type="NCBI Taxonomy" id="196587"/>
    <lineage>
        <taxon>Bacteria</taxon>
        <taxon>Pseudomonadati</taxon>
        <taxon>Pseudomonadota</taxon>
        <taxon>Alphaproteobacteria</taxon>
        <taxon>Rhodobacterales</taxon>
        <taxon>Paracoccaceae</taxon>
        <taxon>Albidovulum</taxon>
    </lineage>
</organism>
<keyword evidence="2" id="KW-1185">Reference proteome</keyword>
<reference evidence="1 2" key="1">
    <citation type="submission" date="2018-01" db="EMBL/GenBank/DDBJ databases">
        <title>Genomic Encyclopedia of Archaeal and Bacterial Type Strains, Phase II (KMG-II): from individual species to whole genera.</title>
        <authorList>
            <person name="Goeker M."/>
        </authorList>
    </citation>
    <scope>NUCLEOTIDE SEQUENCE [LARGE SCALE GENOMIC DNA]</scope>
    <source>
        <strain evidence="1 2">DSM 12048</strain>
    </source>
</reference>
<dbReference type="Proteomes" id="UP000239736">
    <property type="component" value="Unassembled WGS sequence"/>
</dbReference>
<dbReference type="RefSeq" id="WP_245873171.1">
    <property type="nucleotide sequence ID" value="NZ_PRDS01000011.1"/>
</dbReference>
<dbReference type="EMBL" id="PRDS01000011">
    <property type="protein sequence ID" value="PPB79589.1"/>
    <property type="molecule type" value="Genomic_DNA"/>
</dbReference>
<proteinExistence type="predicted"/>
<evidence type="ECO:0008006" key="3">
    <source>
        <dbReference type="Google" id="ProtNLM"/>
    </source>
</evidence>
<dbReference type="AlphaFoldDB" id="A0A2S5JDV1"/>
<comment type="caution">
    <text evidence="1">The sequence shown here is derived from an EMBL/GenBank/DDBJ whole genome shotgun (WGS) entry which is preliminary data.</text>
</comment>
<dbReference type="NCBIfam" id="NF041384">
    <property type="entry name" value="YHS_seleno_dom"/>
    <property type="match status" value="1"/>
</dbReference>
<sequence length="163" mass="17806">MRSAHVRTAGQAVTRRAIIAALLLLPVTGTILRPALATEPEINAPGGIALSGYDPVAYFTQGKPVMGLSSLALKWHGVMWYFSTPENLEAFEMNPMAYMPRYGGYCAYAVAKGSLAPGDPDAFTIHDGRLYLNFSPEIRAIWRQDIATYVAMADRNWPSVLGQ</sequence>
<evidence type="ECO:0000313" key="1">
    <source>
        <dbReference type="EMBL" id="PPB79589.1"/>
    </source>
</evidence>
<evidence type="ECO:0000313" key="2">
    <source>
        <dbReference type="Proteomes" id="UP000239736"/>
    </source>
</evidence>
<accession>A0A2S5JDV1</accession>